<feature type="domain" description="Nephrocystin 3-like N-terminal" evidence="2">
    <location>
        <begin position="81"/>
        <end position="224"/>
    </location>
</feature>
<dbReference type="InterPro" id="IPR027417">
    <property type="entry name" value="P-loop_NTPase"/>
</dbReference>
<reference evidence="3 4" key="1">
    <citation type="journal article" date="2018" name="Evol. Lett.">
        <title>Horizontal gene cluster transfer increased hallucinogenic mushroom diversity.</title>
        <authorList>
            <person name="Reynolds H.T."/>
            <person name="Vijayakumar V."/>
            <person name="Gluck-Thaler E."/>
            <person name="Korotkin H.B."/>
            <person name="Matheny P.B."/>
            <person name="Slot J.C."/>
        </authorList>
    </citation>
    <scope>NUCLEOTIDE SEQUENCE [LARGE SCALE GENOMIC DNA]</scope>
    <source>
        <strain evidence="3 4">2631</strain>
    </source>
</reference>
<organism evidence="3 4">
    <name type="scientific">Psilocybe cyanescens</name>
    <dbReference type="NCBI Taxonomy" id="93625"/>
    <lineage>
        <taxon>Eukaryota</taxon>
        <taxon>Fungi</taxon>
        <taxon>Dikarya</taxon>
        <taxon>Basidiomycota</taxon>
        <taxon>Agaricomycotina</taxon>
        <taxon>Agaricomycetes</taxon>
        <taxon>Agaricomycetidae</taxon>
        <taxon>Agaricales</taxon>
        <taxon>Agaricineae</taxon>
        <taxon>Strophariaceae</taxon>
        <taxon>Psilocybe</taxon>
    </lineage>
</organism>
<dbReference type="AlphaFoldDB" id="A0A409XAU6"/>
<dbReference type="InParanoid" id="A0A409XAU6"/>
<evidence type="ECO:0000313" key="3">
    <source>
        <dbReference type="EMBL" id="PPQ87896.1"/>
    </source>
</evidence>
<dbReference type="SUPFAM" id="SSF52540">
    <property type="entry name" value="P-loop containing nucleoside triphosphate hydrolases"/>
    <property type="match status" value="1"/>
</dbReference>
<dbReference type="Pfam" id="PF24883">
    <property type="entry name" value="NPHP3_N"/>
    <property type="match status" value="1"/>
</dbReference>
<dbReference type="InterPro" id="IPR056884">
    <property type="entry name" value="NPHP3-like_N"/>
</dbReference>
<evidence type="ECO:0000259" key="2">
    <source>
        <dbReference type="Pfam" id="PF24883"/>
    </source>
</evidence>
<dbReference type="PANTHER" id="PTHR10039">
    <property type="entry name" value="AMELOGENIN"/>
    <property type="match status" value="1"/>
</dbReference>
<name>A0A409XAU6_PSICY</name>
<protein>
    <recommendedName>
        <fullName evidence="2">Nephrocystin 3-like N-terminal domain-containing protein</fullName>
    </recommendedName>
</protein>
<evidence type="ECO:0000313" key="4">
    <source>
        <dbReference type="Proteomes" id="UP000283269"/>
    </source>
</evidence>
<sequence length="877" mass="99761">MAFLEAKHDESRAMFDVKALTLITGGIFNFTTGGDDRDDHRHKVHKAFERYVAQNATNDSIEVMDAPRCHPKTRRTILKKLADWVEQSSHRSSEPVLWLYGPAGAGKTAIGHSLAELLSIHGRLGATFFFLRTADNRNNARLLVSTMAYNRTCSSRATQMEQLIVNPVLSSLSSAGDENPLPRALIIDGLDECSDRNVQSRILTIIGSVAPRLSGKIKFLIFSRSEFHIETTFKSPKMKEITRIINLKDDLSTLDDILAFLEDRFEDIKRTHPLQHMIEPSWPLSEDIEKLIHRSCRNFIYPQVIMKYIEAEYERPQKRLQIILDLSPTSDTPYGEMDAIYRHVLTSTRVQRALLLQILGVISNFRGDPQNIALACTTQFQERILFLDPGEISLKLLDLRSIITFESYIAAHPHLYFPNVLHASLFDFLLDPQRSQELWIDADETRSNITVGILTFVKQSIQKLADKSRTRNCDCRSQLLCDHKWHIFYNAMLFVSAPPTFEMQHAVMNYDIELVYDLILAEEDVERLLGAQAIPLQLLSVLESWKEYNVTNLFEYHQAKYNDFLRRALNKYHSPQSVLATALALFSSLGTQTMRSAYLAELVRPCVSYLYLYHHLNSLSPARRKFFSEEISKKDKLARFSDFQTIVQAISPLASGELKMALLFTERIIAEGNEYISAQFLAGFLVDQKMSGQYHCGDRAWYDATVYCLNFLRSDGPSQDVNCVGYFLEAIARLLVLQLYYESSKILSAGQVASDVIYLPKKIEFPFDYSFLVDALSHCMTLASSYYQPFSKFSSDAAKFCDIAQAFLTVCLPSPCPMSHTNLTTSWIKVSSMERSFEENPAAPCLVIPSSTFTCNPKYLRIVSLADIRQRLGHGPV</sequence>
<dbReference type="OrthoDB" id="4760524at2759"/>
<evidence type="ECO:0000256" key="1">
    <source>
        <dbReference type="ARBA" id="ARBA00022737"/>
    </source>
</evidence>
<dbReference type="Gene3D" id="3.40.50.300">
    <property type="entry name" value="P-loop containing nucleotide triphosphate hydrolases"/>
    <property type="match status" value="1"/>
</dbReference>
<accession>A0A409XAU6</accession>
<comment type="caution">
    <text evidence="3">The sequence shown here is derived from an EMBL/GenBank/DDBJ whole genome shotgun (WGS) entry which is preliminary data.</text>
</comment>
<dbReference type="EMBL" id="NHYD01002186">
    <property type="protein sequence ID" value="PPQ87896.1"/>
    <property type="molecule type" value="Genomic_DNA"/>
</dbReference>
<keyword evidence="4" id="KW-1185">Reference proteome</keyword>
<gene>
    <name evidence="3" type="ORF">CVT25_001238</name>
</gene>
<dbReference type="Proteomes" id="UP000283269">
    <property type="component" value="Unassembled WGS sequence"/>
</dbReference>
<dbReference type="PANTHER" id="PTHR10039:SF14">
    <property type="entry name" value="NACHT DOMAIN-CONTAINING PROTEIN"/>
    <property type="match status" value="1"/>
</dbReference>
<proteinExistence type="predicted"/>
<keyword evidence="1" id="KW-0677">Repeat</keyword>